<name>A0A1G4Y6D0_9ACTN</name>
<keyword evidence="1" id="KW-0238">DNA-binding</keyword>
<dbReference type="InterPro" id="IPR006119">
    <property type="entry name" value="Resolv_N"/>
</dbReference>
<dbReference type="Pfam" id="PF00239">
    <property type="entry name" value="Resolvase"/>
    <property type="match status" value="1"/>
</dbReference>
<protein>
    <submittedName>
        <fullName evidence="4">Site-specific DNA recombinase</fullName>
    </submittedName>
</protein>
<dbReference type="PANTHER" id="PTHR30461:SF2">
    <property type="entry name" value="SERINE RECOMBINASE PINE-RELATED"/>
    <property type="match status" value="1"/>
</dbReference>
<keyword evidence="2" id="KW-0233">DNA recombination</keyword>
<dbReference type="EMBL" id="FMUH01000003">
    <property type="protein sequence ID" value="SCX48939.1"/>
    <property type="molecule type" value="Genomic_DNA"/>
</dbReference>
<organism evidence="4 5">
    <name type="scientific">Klenkia marina</name>
    <dbReference type="NCBI Taxonomy" id="1960309"/>
    <lineage>
        <taxon>Bacteria</taxon>
        <taxon>Bacillati</taxon>
        <taxon>Actinomycetota</taxon>
        <taxon>Actinomycetes</taxon>
        <taxon>Geodermatophilales</taxon>
        <taxon>Geodermatophilaceae</taxon>
        <taxon>Klenkia</taxon>
    </lineage>
</organism>
<proteinExistence type="predicted"/>
<dbReference type="PANTHER" id="PTHR30461">
    <property type="entry name" value="DNA-INVERTASE FROM LAMBDOID PROPHAGE"/>
    <property type="match status" value="1"/>
</dbReference>
<evidence type="ECO:0000256" key="2">
    <source>
        <dbReference type="ARBA" id="ARBA00023172"/>
    </source>
</evidence>
<evidence type="ECO:0000313" key="5">
    <source>
        <dbReference type="Proteomes" id="UP000198981"/>
    </source>
</evidence>
<dbReference type="SUPFAM" id="SSF53041">
    <property type="entry name" value="Resolvase-like"/>
    <property type="match status" value="1"/>
</dbReference>
<dbReference type="SMART" id="SM00857">
    <property type="entry name" value="Resolvase"/>
    <property type="match status" value="1"/>
</dbReference>
<dbReference type="GO" id="GO:0003677">
    <property type="term" value="F:DNA binding"/>
    <property type="evidence" value="ECO:0007669"/>
    <property type="project" value="UniProtKB-KW"/>
</dbReference>
<dbReference type="GO" id="GO:0000150">
    <property type="term" value="F:DNA strand exchange activity"/>
    <property type="evidence" value="ECO:0007669"/>
    <property type="project" value="InterPro"/>
</dbReference>
<dbReference type="Gene3D" id="3.40.50.1390">
    <property type="entry name" value="Resolvase, N-terminal catalytic domain"/>
    <property type="match status" value="1"/>
</dbReference>
<sequence length="207" mass="21542">MASGGGLDDQEAKIRSFATARGVELVGIEVDGGVSGTSTDGRDALARALELVHSGQADGIVVTKIDRLARSVADFSRLAADAKREGWTLAVSEIGLDLSTSNGRLVAGIMANVAEWEAEVIAERTADAMQAKIQTGTRYGRKSKVPAVVVDRIVAERAAGRGLVAIGEGLMADGILTSTGRPVWHASTVKQVLTTAELDAYAAARRA</sequence>
<evidence type="ECO:0000259" key="3">
    <source>
        <dbReference type="PROSITE" id="PS51736"/>
    </source>
</evidence>
<evidence type="ECO:0000256" key="1">
    <source>
        <dbReference type="ARBA" id="ARBA00023125"/>
    </source>
</evidence>
<gene>
    <name evidence="4" type="ORF">SAMN03159343_2071</name>
</gene>
<dbReference type="PROSITE" id="PS51736">
    <property type="entry name" value="RECOMBINASES_3"/>
    <property type="match status" value="1"/>
</dbReference>
<accession>A0A1G4Y6D0</accession>
<keyword evidence="5" id="KW-1185">Reference proteome</keyword>
<dbReference type="STRING" id="1960309.SAMN03159343_2071"/>
<dbReference type="AlphaFoldDB" id="A0A1G4Y6D0"/>
<dbReference type="CDD" id="cd00338">
    <property type="entry name" value="Ser_Recombinase"/>
    <property type="match status" value="1"/>
</dbReference>
<dbReference type="Proteomes" id="UP000198981">
    <property type="component" value="Unassembled WGS sequence"/>
</dbReference>
<dbReference type="InterPro" id="IPR036162">
    <property type="entry name" value="Resolvase-like_N_sf"/>
</dbReference>
<feature type="domain" description="Resolvase/invertase-type recombinase catalytic" evidence="3">
    <location>
        <begin position="1"/>
        <end position="136"/>
    </location>
</feature>
<evidence type="ECO:0000313" key="4">
    <source>
        <dbReference type="EMBL" id="SCX48939.1"/>
    </source>
</evidence>
<reference evidence="5" key="1">
    <citation type="submission" date="2016-10" db="EMBL/GenBank/DDBJ databases">
        <authorList>
            <person name="Varghese N."/>
            <person name="Submissions S."/>
        </authorList>
    </citation>
    <scope>NUCLEOTIDE SEQUENCE [LARGE SCALE GENOMIC DNA]</scope>
    <source>
        <strain evidence="5">DSM 45722</strain>
    </source>
</reference>
<dbReference type="InterPro" id="IPR050639">
    <property type="entry name" value="SSR_resolvase"/>
</dbReference>